<proteinExistence type="predicted"/>
<evidence type="ECO:0000313" key="6">
    <source>
        <dbReference type="Proteomes" id="UP001220964"/>
    </source>
</evidence>
<evidence type="ECO:0000256" key="1">
    <source>
        <dbReference type="ARBA" id="ARBA00023015"/>
    </source>
</evidence>
<dbReference type="Proteomes" id="UP001220964">
    <property type="component" value="Unassembled WGS sequence"/>
</dbReference>
<dbReference type="SUPFAM" id="SSF46785">
    <property type="entry name" value="Winged helix' DNA-binding domain"/>
    <property type="match status" value="1"/>
</dbReference>
<dbReference type="InterPro" id="IPR008920">
    <property type="entry name" value="TF_FadR/GntR_C"/>
</dbReference>
<dbReference type="PANTHER" id="PTHR43537">
    <property type="entry name" value="TRANSCRIPTIONAL REGULATOR, GNTR FAMILY"/>
    <property type="match status" value="1"/>
</dbReference>
<dbReference type="InterPro" id="IPR011711">
    <property type="entry name" value="GntR_C"/>
</dbReference>
<dbReference type="AlphaFoldDB" id="A0AAE3NVG4"/>
<dbReference type="SUPFAM" id="SSF48008">
    <property type="entry name" value="GntR ligand-binding domain-like"/>
    <property type="match status" value="1"/>
</dbReference>
<dbReference type="Gene3D" id="1.20.120.530">
    <property type="entry name" value="GntR ligand-binding domain-like"/>
    <property type="match status" value="1"/>
</dbReference>
<dbReference type="Gene3D" id="1.10.10.10">
    <property type="entry name" value="Winged helix-like DNA-binding domain superfamily/Winged helix DNA-binding domain"/>
    <property type="match status" value="1"/>
</dbReference>
<reference evidence="5" key="1">
    <citation type="submission" date="2023-03" db="EMBL/GenBank/DDBJ databases">
        <title>Multiphase analysis and comparison of six strains from genera Psychromarinibacter, Lutimaribacter, and Maritimibacter, including a novel species: Psychromarinibacter sediminicola sp. nov.</title>
        <authorList>
            <person name="Wang Y.-H."/>
            <person name="Ye M.-Q."/>
            <person name="Du Z.-J."/>
        </authorList>
    </citation>
    <scope>NUCLEOTIDE SEQUENCE</scope>
    <source>
        <strain evidence="5">C21-152</strain>
    </source>
</reference>
<dbReference type="GO" id="GO:0003700">
    <property type="term" value="F:DNA-binding transcription factor activity"/>
    <property type="evidence" value="ECO:0007669"/>
    <property type="project" value="InterPro"/>
</dbReference>
<sequence length="245" mass="26926">MSDSVNQNSKPLRESLVAQLSELIRQDIVSGVVKPGDRLPSEAELVRKHSVSRTVVREAISALRSDGLVEARRGSGVYALDHTLARQAASLAGLNSGRIAGVIEILEVRSAFEMRAASLAAERRSTAQIEKILAEHKKVSTLFREGAPTREADFQFHYAIAEASQNSLFPQILQLIRPGMVPRTELGKSTAGPAYAQNPALPEEHRRIVEAIMDQDPEAAEKAMADHLEGNLRRYRAVLRESMEV</sequence>
<dbReference type="GO" id="GO:0003677">
    <property type="term" value="F:DNA binding"/>
    <property type="evidence" value="ECO:0007669"/>
    <property type="project" value="UniProtKB-KW"/>
</dbReference>
<accession>A0AAE3NVG4</accession>
<protein>
    <submittedName>
        <fullName evidence="5">FadR/GntR family transcriptional regulator</fullName>
    </submittedName>
</protein>
<name>A0AAE3NVG4_9RHOB</name>
<dbReference type="SMART" id="SM00345">
    <property type="entry name" value="HTH_GNTR"/>
    <property type="match status" value="1"/>
</dbReference>
<dbReference type="SMART" id="SM00895">
    <property type="entry name" value="FCD"/>
    <property type="match status" value="1"/>
</dbReference>
<evidence type="ECO:0000259" key="4">
    <source>
        <dbReference type="PROSITE" id="PS50949"/>
    </source>
</evidence>
<dbReference type="Pfam" id="PF07729">
    <property type="entry name" value="FCD"/>
    <property type="match status" value="1"/>
</dbReference>
<keyword evidence="2" id="KW-0238">DNA-binding</keyword>
<dbReference type="PANTHER" id="PTHR43537:SF5">
    <property type="entry name" value="UXU OPERON TRANSCRIPTIONAL REGULATOR"/>
    <property type="match status" value="1"/>
</dbReference>
<gene>
    <name evidence="5" type="ORF">P1J78_13275</name>
</gene>
<dbReference type="Pfam" id="PF00392">
    <property type="entry name" value="GntR"/>
    <property type="match status" value="1"/>
</dbReference>
<evidence type="ECO:0000313" key="5">
    <source>
        <dbReference type="EMBL" id="MDF0601710.1"/>
    </source>
</evidence>
<dbReference type="CDD" id="cd07377">
    <property type="entry name" value="WHTH_GntR"/>
    <property type="match status" value="1"/>
</dbReference>
<dbReference type="PROSITE" id="PS50949">
    <property type="entry name" value="HTH_GNTR"/>
    <property type="match status" value="1"/>
</dbReference>
<dbReference type="InterPro" id="IPR000524">
    <property type="entry name" value="Tscrpt_reg_HTH_GntR"/>
</dbReference>
<evidence type="ECO:0000256" key="3">
    <source>
        <dbReference type="ARBA" id="ARBA00023163"/>
    </source>
</evidence>
<dbReference type="RefSeq" id="WP_275567851.1">
    <property type="nucleotide sequence ID" value="NZ_JARGYC010000033.1"/>
</dbReference>
<dbReference type="InterPro" id="IPR036390">
    <property type="entry name" value="WH_DNA-bd_sf"/>
</dbReference>
<organism evidence="5 6">
    <name type="scientific">Psychromarinibacter sediminicola</name>
    <dbReference type="NCBI Taxonomy" id="3033385"/>
    <lineage>
        <taxon>Bacteria</taxon>
        <taxon>Pseudomonadati</taxon>
        <taxon>Pseudomonadota</taxon>
        <taxon>Alphaproteobacteria</taxon>
        <taxon>Rhodobacterales</taxon>
        <taxon>Paracoccaceae</taxon>
        <taxon>Psychromarinibacter</taxon>
    </lineage>
</organism>
<evidence type="ECO:0000256" key="2">
    <source>
        <dbReference type="ARBA" id="ARBA00023125"/>
    </source>
</evidence>
<keyword evidence="3" id="KW-0804">Transcription</keyword>
<dbReference type="EMBL" id="JARGYC010000033">
    <property type="protein sequence ID" value="MDF0601710.1"/>
    <property type="molecule type" value="Genomic_DNA"/>
</dbReference>
<keyword evidence="6" id="KW-1185">Reference proteome</keyword>
<comment type="caution">
    <text evidence="5">The sequence shown here is derived from an EMBL/GenBank/DDBJ whole genome shotgun (WGS) entry which is preliminary data.</text>
</comment>
<dbReference type="InterPro" id="IPR036388">
    <property type="entry name" value="WH-like_DNA-bd_sf"/>
</dbReference>
<dbReference type="PRINTS" id="PR00035">
    <property type="entry name" value="HTHGNTR"/>
</dbReference>
<keyword evidence="1" id="KW-0805">Transcription regulation</keyword>
<feature type="domain" description="HTH gntR-type" evidence="4">
    <location>
        <begin position="14"/>
        <end position="82"/>
    </location>
</feature>